<accession>A0A9W8LV04</accession>
<reference evidence="2" key="1">
    <citation type="submission" date="2022-07" db="EMBL/GenBank/DDBJ databases">
        <title>Phylogenomic reconstructions and comparative analyses of Kickxellomycotina fungi.</title>
        <authorList>
            <person name="Reynolds N.K."/>
            <person name="Stajich J.E."/>
            <person name="Barry K."/>
            <person name="Grigoriev I.V."/>
            <person name="Crous P."/>
            <person name="Smith M.E."/>
        </authorList>
    </citation>
    <scope>NUCLEOTIDE SEQUENCE</scope>
    <source>
        <strain evidence="2">NRRL 1565</strain>
    </source>
</reference>
<name>A0A9W8LV04_9FUNG</name>
<dbReference type="EMBL" id="JANBUO010000123">
    <property type="protein sequence ID" value="KAJ2807282.1"/>
    <property type="molecule type" value="Genomic_DNA"/>
</dbReference>
<dbReference type="OrthoDB" id="5399166at2759"/>
<evidence type="ECO:0008006" key="4">
    <source>
        <dbReference type="Google" id="ProtNLM"/>
    </source>
</evidence>
<gene>
    <name evidence="2" type="ORF">H4R20_001351</name>
</gene>
<evidence type="ECO:0000313" key="3">
    <source>
        <dbReference type="Proteomes" id="UP001140094"/>
    </source>
</evidence>
<feature type="region of interest" description="Disordered" evidence="1">
    <location>
        <begin position="1"/>
        <end position="31"/>
    </location>
</feature>
<evidence type="ECO:0000256" key="1">
    <source>
        <dbReference type="SAM" id="MobiDB-lite"/>
    </source>
</evidence>
<comment type="caution">
    <text evidence="2">The sequence shown here is derived from an EMBL/GenBank/DDBJ whole genome shotgun (WGS) entry which is preliminary data.</text>
</comment>
<keyword evidence="3" id="KW-1185">Reference proteome</keyword>
<dbReference type="AlphaFoldDB" id="A0A9W8LV04"/>
<protein>
    <recommendedName>
        <fullName evidence="4">Biogenesis of lysosome-related organelles complex 1 subunit 7</fullName>
    </recommendedName>
</protein>
<proteinExistence type="predicted"/>
<organism evidence="2 3">
    <name type="scientific">Coemansia guatemalensis</name>
    <dbReference type="NCBI Taxonomy" id="2761395"/>
    <lineage>
        <taxon>Eukaryota</taxon>
        <taxon>Fungi</taxon>
        <taxon>Fungi incertae sedis</taxon>
        <taxon>Zoopagomycota</taxon>
        <taxon>Kickxellomycotina</taxon>
        <taxon>Kickxellomycetes</taxon>
        <taxon>Kickxellales</taxon>
        <taxon>Kickxellaceae</taxon>
        <taxon>Coemansia</taxon>
    </lineage>
</organism>
<evidence type="ECO:0000313" key="2">
    <source>
        <dbReference type="EMBL" id="KAJ2807282.1"/>
    </source>
</evidence>
<sequence>MSDGEIPANAGTPPSKDRLDNDDDVPSSIDAPMAALINTQLTLDPSTSPLTTTATVADATAADSTADSNAPGLSSSASSMLRVLLPSLTNLDALLESVWAKQDLLNEVLNRLSAELEQFDELVLPPGVTSTQSIAKGGSAAVDKSHPVTVGQQAAVRLKETRAKIVTINSTLKKVRARLDNVSMLAQAKILQQQQEHPFTSAKQ</sequence>
<dbReference type="Proteomes" id="UP001140094">
    <property type="component" value="Unassembled WGS sequence"/>
</dbReference>